<dbReference type="EMBL" id="VSSQ01015270">
    <property type="protein sequence ID" value="MPM55433.1"/>
    <property type="molecule type" value="Genomic_DNA"/>
</dbReference>
<sequence>MIKNLNLSYPVEHVIRRAGSLIADGLVAIHQEAAVWVICIEGRDMPALIKGDDTPRREFGEEGRSTFQVVFHRQRSYEQFQ</sequence>
<dbReference type="AlphaFoldDB" id="A0A645AWZ5"/>
<organism evidence="1">
    <name type="scientific">bioreactor metagenome</name>
    <dbReference type="NCBI Taxonomy" id="1076179"/>
    <lineage>
        <taxon>unclassified sequences</taxon>
        <taxon>metagenomes</taxon>
        <taxon>ecological metagenomes</taxon>
    </lineage>
</organism>
<evidence type="ECO:0000313" key="1">
    <source>
        <dbReference type="EMBL" id="MPM55433.1"/>
    </source>
</evidence>
<protein>
    <submittedName>
        <fullName evidence="1">Uncharacterized protein</fullName>
    </submittedName>
</protein>
<gene>
    <name evidence="1" type="ORF">SDC9_102230</name>
</gene>
<reference evidence="1" key="1">
    <citation type="submission" date="2019-08" db="EMBL/GenBank/DDBJ databases">
        <authorList>
            <person name="Kucharzyk K."/>
            <person name="Murdoch R.W."/>
            <person name="Higgins S."/>
            <person name="Loffler F."/>
        </authorList>
    </citation>
    <scope>NUCLEOTIDE SEQUENCE</scope>
</reference>
<name>A0A645AWZ5_9ZZZZ</name>
<proteinExistence type="predicted"/>
<accession>A0A645AWZ5</accession>
<comment type="caution">
    <text evidence="1">The sequence shown here is derived from an EMBL/GenBank/DDBJ whole genome shotgun (WGS) entry which is preliminary data.</text>
</comment>